<sequence>MSSGKRVDDLSQGVTNISLGSSDDGAWEEVSRKPKSKVGGNAGKTWGQWAQPNAQPKAWGQPNTAQKLGMRSNAPGNARTNPSNDQRRQGGLGTRSDGKHVTGPSVTPPLQHGWNWAAKTGSCQAREEKVADEEDDKAIIDSEDDDYTDDDDYLLSDGSDSDEGPETHESKKKHKMLKKFFDIVDSLTVEEINEPERQWHCPACHGGPGAIDWYKGLQPLMAHARTKGSQRVKLHRTFADLLDEELRRKGTSVVPSGESFGQWEGLKQEVKDHDIVWPPMVMVMNTWLDTDDNEKWIGMGNQELLDYFKGYAAVKAKHSYGPKGHRGFSVLIFESSAVGYVEAERLHRHFVGQGTGRTAWESNRRALFYPGGKRQLYGFLAKKDDLDEYNKHSPGKARLKFDIRSYQEMVVGPMKQMSEDNQQLTWFKNKAAKDQREKKALEVSNNILSKQLRQTMEQNRIVRQRTKEQYEENKEEMDFQANFFNDQIQKIHDATEAKEANFEKLQQAQRKKMEELKAQASSTEDARRRAEEAVKFKEMQDQEVEKYVAERENLVKIHNDKMLEMRARHREEEVEMEKSFDAALTKLMDKYAPQSSPN</sequence>
<dbReference type="Gene3D" id="3.30.70.2890">
    <property type="entry name" value="XS domain"/>
    <property type="match status" value="1"/>
</dbReference>
<feature type="domain" description="Zinc finger-XS" evidence="7">
    <location>
        <begin position="201"/>
        <end position="239"/>
    </location>
</feature>
<accession>A0A9R0HZ10</accession>
<organism evidence="8 9">
    <name type="scientific">Spinacia oleracea</name>
    <name type="common">Spinach</name>
    <dbReference type="NCBI Taxonomy" id="3562"/>
    <lineage>
        <taxon>Eukaryota</taxon>
        <taxon>Viridiplantae</taxon>
        <taxon>Streptophyta</taxon>
        <taxon>Embryophyta</taxon>
        <taxon>Tracheophyta</taxon>
        <taxon>Spermatophyta</taxon>
        <taxon>Magnoliopsida</taxon>
        <taxon>eudicotyledons</taxon>
        <taxon>Gunneridae</taxon>
        <taxon>Pentapetalae</taxon>
        <taxon>Caryophyllales</taxon>
        <taxon>Chenopodiaceae</taxon>
        <taxon>Chenopodioideae</taxon>
        <taxon>Anserineae</taxon>
        <taxon>Spinacia</taxon>
    </lineage>
</organism>
<evidence type="ECO:0000313" key="9">
    <source>
        <dbReference type="RefSeq" id="XP_021839507.1"/>
    </source>
</evidence>
<evidence type="ECO:0000256" key="5">
    <source>
        <dbReference type="SAM" id="MobiDB-lite"/>
    </source>
</evidence>
<dbReference type="GO" id="GO:0031047">
    <property type="term" value="P:regulatory ncRNA-mediated gene silencing"/>
    <property type="evidence" value="ECO:0007669"/>
    <property type="project" value="UniProtKB-KW"/>
</dbReference>
<feature type="compositionally biased region" description="Polar residues" evidence="5">
    <location>
        <begin position="12"/>
        <end position="21"/>
    </location>
</feature>
<keyword evidence="1 4" id="KW-0175">Coiled coil</keyword>
<dbReference type="PANTHER" id="PTHR46602">
    <property type="entry name" value="PROTEIN SUPPRESSOR OF GENE SILENCING 3"/>
    <property type="match status" value="1"/>
</dbReference>
<dbReference type="InterPro" id="IPR038588">
    <property type="entry name" value="XS_domain_sf"/>
</dbReference>
<name>A0A9R0HZ10_SPIOL</name>
<dbReference type="OrthoDB" id="1936239at2759"/>
<reference evidence="9 10" key="2">
    <citation type="submission" date="2025-04" db="UniProtKB">
        <authorList>
            <consortium name="RefSeq"/>
        </authorList>
    </citation>
    <scope>IDENTIFICATION</scope>
</reference>
<proteinExistence type="inferred from homology"/>
<dbReference type="GeneID" id="110779285"/>
<dbReference type="Pfam" id="PF03468">
    <property type="entry name" value="XS"/>
    <property type="match status" value="1"/>
</dbReference>
<dbReference type="InterPro" id="IPR005381">
    <property type="entry name" value="Znf-XS_domain"/>
</dbReference>
<gene>
    <name evidence="9 10" type="primary">LOC110779285</name>
</gene>
<dbReference type="KEGG" id="soe:110779285"/>
<evidence type="ECO:0000313" key="8">
    <source>
        <dbReference type="Proteomes" id="UP000813463"/>
    </source>
</evidence>
<keyword evidence="2" id="KW-0943">RNA-mediated gene silencing</keyword>
<feature type="domain" description="XS" evidence="6">
    <location>
        <begin position="272"/>
        <end position="387"/>
    </location>
</feature>
<reference evidence="8" key="1">
    <citation type="journal article" date="2021" name="Nat. Commun.">
        <title>Genomic analyses provide insights into spinach domestication and the genetic basis of agronomic traits.</title>
        <authorList>
            <person name="Cai X."/>
            <person name="Sun X."/>
            <person name="Xu C."/>
            <person name="Sun H."/>
            <person name="Wang X."/>
            <person name="Ge C."/>
            <person name="Zhang Z."/>
            <person name="Wang Q."/>
            <person name="Fei Z."/>
            <person name="Jiao C."/>
            <person name="Wang Q."/>
        </authorList>
    </citation>
    <scope>NUCLEOTIDE SEQUENCE [LARGE SCALE GENOMIC DNA]</scope>
    <source>
        <strain evidence="8">cv. Varoflay</strain>
    </source>
</reference>
<dbReference type="InterPro" id="IPR044287">
    <property type="entry name" value="SGS3"/>
</dbReference>
<keyword evidence="8" id="KW-1185">Reference proteome</keyword>
<dbReference type="RefSeq" id="XP_021839508.1">
    <property type="nucleotide sequence ID" value="XM_021983816.1"/>
</dbReference>
<dbReference type="CDD" id="cd12266">
    <property type="entry name" value="RRM_like_XS"/>
    <property type="match status" value="1"/>
</dbReference>
<feature type="compositionally biased region" description="Acidic residues" evidence="5">
    <location>
        <begin position="130"/>
        <end position="164"/>
    </location>
</feature>
<dbReference type="InterPro" id="IPR005380">
    <property type="entry name" value="XS_domain"/>
</dbReference>
<dbReference type="Proteomes" id="UP000813463">
    <property type="component" value="Chromosome 4"/>
</dbReference>
<evidence type="ECO:0000256" key="1">
    <source>
        <dbReference type="ARBA" id="ARBA00023054"/>
    </source>
</evidence>
<evidence type="ECO:0000259" key="6">
    <source>
        <dbReference type="Pfam" id="PF03468"/>
    </source>
</evidence>
<protein>
    <submittedName>
        <fullName evidence="9 10">Protein SUPPRESSOR OF GENE SILENCING 3</fullName>
    </submittedName>
</protein>
<evidence type="ECO:0000256" key="2">
    <source>
        <dbReference type="ARBA" id="ARBA00023158"/>
    </source>
</evidence>
<dbReference type="RefSeq" id="XP_021839507.1">
    <property type="nucleotide sequence ID" value="XM_021983815.1"/>
</dbReference>
<dbReference type="GO" id="GO:0051607">
    <property type="term" value="P:defense response to virus"/>
    <property type="evidence" value="ECO:0007669"/>
    <property type="project" value="InterPro"/>
</dbReference>
<dbReference type="PANTHER" id="PTHR46602:SF1">
    <property type="entry name" value="PROTEIN SUPPRESSOR OF GENE SILENCING 3"/>
    <property type="match status" value="1"/>
</dbReference>
<feature type="coiled-coil region" evidence="4">
    <location>
        <begin position="467"/>
        <end position="533"/>
    </location>
</feature>
<evidence type="ECO:0000256" key="3">
    <source>
        <dbReference type="ARBA" id="ARBA00024022"/>
    </source>
</evidence>
<evidence type="ECO:0000259" key="7">
    <source>
        <dbReference type="Pfam" id="PF03470"/>
    </source>
</evidence>
<comment type="similarity">
    <text evidence="3">Belongs to the SGS3 family.</text>
</comment>
<feature type="region of interest" description="Disordered" evidence="5">
    <location>
        <begin position="1"/>
        <end position="173"/>
    </location>
</feature>
<dbReference type="Pfam" id="PF03470">
    <property type="entry name" value="zf-XS"/>
    <property type="match status" value="1"/>
</dbReference>
<evidence type="ECO:0000256" key="4">
    <source>
        <dbReference type="SAM" id="Coils"/>
    </source>
</evidence>
<feature type="compositionally biased region" description="Polar residues" evidence="5">
    <location>
        <begin position="74"/>
        <end position="84"/>
    </location>
</feature>
<evidence type="ECO:0000313" key="10">
    <source>
        <dbReference type="RefSeq" id="XP_021839508.1"/>
    </source>
</evidence>
<dbReference type="AlphaFoldDB" id="A0A9R0HZ10"/>